<name>H0QX15_9ACTN</name>
<keyword evidence="2" id="KW-1185">Reference proteome</keyword>
<dbReference type="eggNOG" id="ENOG5032E68">
    <property type="taxonomic scope" value="Bacteria"/>
</dbReference>
<gene>
    <name evidence="1" type="ORF">GOEFS_028_00300</name>
</gene>
<evidence type="ECO:0000313" key="2">
    <source>
        <dbReference type="Proteomes" id="UP000035034"/>
    </source>
</evidence>
<dbReference type="EMBL" id="BAEH01000028">
    <property type="protein sequence ID" value="GAB17366.1"/>
    <property type="molecule type" value="Genomic_DNA"/>
</dbReference>
<dbReference type="Pfam" id="PF10604">
    <property type="entry name" value="Polyketide_cyc2"/>
    <property type="match status" value="1"/>
</dbReference>
<sequence>MSYRSPAGFTLTRELSCPPEVAWRLLTNPDEMNRWSTAPIRLAYPGVGERPDAVGALRVVTLGGRGTKLREVVEYTEFPHLFRYRVYDGGPFLLEHHGQQCIDATDDGCRVTWTVEMRLISAVASRVLAKTVSRQVAESLDRCAALAVAPEQDTDTEETTATSARVSATVDELNRLRANAFGALAEQRAIADRLAATNDPKRWFARVYQYVTEEMIEAATSGSNTLTLDNPDWVLALIPEFHEYFTRNLTSYERGEETEPAWQRAWSTCERSNPAKPYLPVMTGLLAGVSAHIDADLPRALAAVHQQSYADRDIREFRPDYLRLTPIFSSASNRLLADLPRSHKPWWTPLAARIHPQVRDTLLARQGYDVGRHRVTAFAAAVELTELARPTPGQREHPC</sequence>
<proteinExistence type="predicted"/>
<evidence type="ECO:0008006" key="3">
    <source>
        <dbReference type="Google" id="ProtNLM"/>
    </source>
</evidence>
<reference evidence="1 2" key="1">
    <citation type="submission" date="2011-12" db="EMBL/GenBank/DDBJ databases">
        <title>Whole genome shotgun sequence of Gordonia effusa NBRC 100432.</title>
        <authorList>
            <person name="Yoshida I."/>
            <person name="Takarada H."/>
            <person name="Hosoyama A."/>
            <person name="Tsuchikane K."/>
            <person name="Katsumata H."/>
            <person name="Yamazaki S."/>
            <person name="Fujita N."/>
        </authorList>
    </citation>
    <scope>NUCLEOTIDE SEQUENCE [LARGE SCALE GENOMIC DNA]</scope>
    <source>
        <strain evidence="1 2">NBRC 100432</strain>
    </source>
</reference>
<dbReference type="RefSeq" id="WP_007316704.1">
    <property type="nucleotide sequence ID" value="NZ_BAEH01000028.1"/>
</dbReference>
<dbReference type="InterPro" id="IPR046037">
    <property type="entry name" value="DUF5995"/>
</dbReference>
<dbReference type="Pfam" id="PF19458">
    <property type="entry name" value="DUF5995"/>
    <property type="match status" value="1"/>
</dbReference>
<protein>
    <recommendedName>
        <fullName evidence="3">Polyketide cyclase/dehydrase</fullName>
    </recommendedName>
</protein>
<dbReference type="CDD" id="cd07821">
    <property type="entry name" value="PYR_PYL_RCAR_like"/>
    <property type="match status" value="1"/>
</dbReference>
<organism evidence="1 2">
    <name type="scientific">Gordonia effusa NBRC 100432</name>
    <dbReference type="NCBI Taxonomy" id="1077974"/>
    <lineage>
        <taxon>Bacteria</taxon>
        <taxon>Bacillati</taxon>
        <taxon>Actinomycetota</taxon>
        <taxon>Actinomycetes</taxon>
        <taxon>Mycobacteriales</taxon>
        <taxon>Gordoniaceae</taxon>
        <taxon>Gordonia</taxon>
    </lineage>
</organism>
<dbReference type="SUPFAM" id="SSF55961">
    <property type="entry name" value="Bet v1-like"/>
    <property type="match status" value="1"/>
</dbReference>
<dbReference type="Proteomes" id="UP000035034">
    <property type="component" value="Unassembled WGS sequence"/>
</dbReference>
<evidence type="ECO:0000313" key="1">
    <source>
        <dbReference type="EMBL" id="GAB17366.1"/>
    </source>
</evidence>
<dbReference type="InterPro" id="IPR023393">
    <property type="entry name" value="START-like_dom_sf"/>
</dbReference>
<dbReference type="Gene3D" id="3.30.530.20">
    <property type="match status" value="1"/>
</dbReference>
<dbReference type="OrthoDB" id="4367247at2"/>
<comment type="caution">
    <text evidence="1">The sequence shown here is derived from an EMBL/GenBank/DDBJ whole genome shotgun (WGS) entry which is preliminary data.</text>
</comment>
<dbReference type="STRING" id="1077974.GOEFS_028_00300"/>
<dbReference type="AlphaFoldDB" id="H0QX15"/>
<accession>H0QX15</accession>
<dbReference type="InterPro" id="IPR019587">
    <property type="entry name" value="Polyketide_cyclase/dehydratase"/>
</dbReference>